<protein>
    <submittedName>
        <fullName evidence="2">Altered inheritance of mitochondria protein-like protein</fullName>
    </submittedName>
</protein>
<dbReference type="PANTHER" id="PTHR21310:SF15">
    <property type="entry name" value="AMINOGLYCOSIDE PHOSPHOTRANSFERASE DOMAIN-CONTAINING PROTEIN"/>
    <property type="match status" value="1"/>
</dbReference>
<dbReference type="SUPFAM" id="SSF56112">
    <property type="entry name" value="Protein kinase-like (PK-like)"/>
    <property type="match status" value="1"/>
</dbReference>
<proteinExistence type="predicted"/>
<dbReference type="Gene3D" id="4.10.1110.10">
    <property type="entry name" value="AN1-like Zinc finger"/>
    <property type="match status" value="1"/>
</dbReference>
<dbReference type="Pfam" id="PF01636">
    <property type="entry name" value="APH"/>
    <property type="match status" value="1"/>
</dbReference>
<accession>A0A086TF19</accession>
<comment type="caution">
    <text evidence="2">The sequence shown here is derived from an EMBL/GenBank/DDBJ whole genome shotgun (WGS) entry which is preliminary data.</text>
</comment>
<gene>
    <name evidence="2" type="ORF">ACRE_012300</name>
</gene>
<evidence type="ECO:0000313" key="3">
    <source>
        <dbReference type="Proteomes" id="UP000029964"/>
    </source>
</evidence>
<evidence type="ECO:0000313" key="2">
    <source>
        <dbReference type="EMBL" id="KFH47951.1"/>
    </source>
</evidence>
<dbReference type="EMBL" id="JPKY01000006">
    <property type="protein sequence ID" value="KFH47951.1"/>
    <property type="molecule type" value="Genomic_DNA"/>
</dbReference>
<dbReference type="InterPro" id="IPR035896">
    <property type="entry name" value="AN1-like_Znf"/>
</dbReference>
<name>A0A086TF19_HAPC1</name>
<dbReference type="Proteomes" id="UP000029964">
    <property type="component" value="Unassembled WGS sequence"/>
</dbReference>
<dbReference type="Gene3D" id="3.90.1200.10">
    <property type="match status" value="1"/>
</dbReference>
<feature type="domain" description="Aminoglycoside phosphotransferase" evidence="1">
    <location>
        <begin position="112"/>
        <end position="338"/>
    </location>
</feature>
<keyword evidence="3" id="KW-1185">Reference proteome</keyword>
<dbReference type="STRING" id="857340.A0A086TF19"/>
<dbReference type="SUPFAM" id="SSF118310">
    <property type="entry name" value="AN1-like Zinc finger"/>
    <property type="match status" value="1"/>
</dbReference>
<reference evidence="3" key="1">
    <citation type="journal article" date="2014" name="Genome Announc.">
        <title>Genome sequence and annotation of Acremonium chrysogenum, producer of the beta-lactam antibiotic cephalosporin C.</title>
        <authorList>
            <person name="Terfehr D."/>
            <person name="Dahlmann T.A."/>
            <person name="Specht T."/>
            <person name="Zadra I."/>
            <person name="Kuernsteiner H."/>
            <person name="Kueck U."/>
        </authorList>
    </citation>
    <scope>NUCLEOTIDE SEQUENCE [LARGE SCALE GENOMIC DNA]</scope>
    <source>
        <strain evidence="3">ATCC 11550 / CBS 779.69 / DSM 880 / IAM 14645 / JCM 23072 / IMI 49137</strain>
    </source>
</reference>
<dbReference type="HOGENOM" id="CLU_043196_0_0_1"/>
<organism evidence="2 3">
    <name type="scientific">Hapsidospora chrysogenum (strain ATCC 11550 / CBS 779.69 / DSM 880 / IAM 14645 / JCM 23072 / IMI 49137)</name>
    <name type="common">Acremonium chrysogenum</name>
    <dbReference type="NCBI Taxonomy" id="857340"/>
    <lineage>
        <taxon>Eukaryota</taxon>
        <taxon>Fungi</taxon>
        <taxon>Dikarya</taxon>
        <taxon>Ascomycota</taxon>
        <taxon>Pezizomycotina</taxon>
        <taxon>Sordariomycetes</taxon>
        <taxon>Hypocreomycetidae</taxon>
        <taxon>Hypocreales</taxon>
        <taxon>Bionectriaceae</taxon>
        <taxon>Hapsidospora</taxon>
    </lineage>
</organism>
<dbReference type="InterPro" id="IPR011009">
    <property type="entry name" value="Kinase-like_dom_sf"/>
</dbReference>
<dbReference type="PANTHER" id="PTHR21310">
    <property type="entry name" value="AMINOGLYCOSIDE PHOSPHOTRANSFERASE-RELATED-RELATED"/>
    <property type="match status" value="1"/>
</dbReference>
<sequence length="448" mass="50582">MPLWRCDLNDCDRPSVRTSGECVLCDRHLCAEHLGPKIHTCPPWEDADAYDPLAGEAERRELTKLIETINTPALEARASQLRQGIPCSVSPRRYDKATRSSVMGGMNYHIEVRFHDGVVWLARVRSEVATLMFLQDETDVPAPKVYDYALEGPHNPVGVGFILVEKIPGKSLRWSVANQEQRTKVMDQLADTFIELSKHPFDRLGSLDTPGGSHVGAFARESLTTFVQWEMRAIGPLSSLEEYHRTSIQLILDLILQDEMYSQRPVDAYLIHRHLLDLVSRVLPPAHSADDDDDDNNNNGNFYLKHADDKGDHIMVDDEYNITAIIDWEWAHTAVPAHAFNSPIGLLPVAEFYKGNNTLGDDEAVFARLLEAKGRRDLARFVWDGRLQHRFAFCCGYDLADWDGFLGLFRGLRDAVGVDGDLGWDEWRSVALERYEEDAGLQSLLARG</sequence>
<dbReference type="AlphaFoldDB" id="A0A086TF19"/>
<dbReference type="InterPro" id="IPR002575">
    <property type="entry name" value="Aminoglycoside_PTrfase"/>
</dbReference>
<dbReference type="InterPro" id="IPR051678">
    <property type="entry name" value="AGP_Transferase"/>
</dbReference>
<dbReference type="OrthoDB" id="5327538at2759"/>
<evidence type="ECO:0000259" key="1">
    <source>
        <dbReference type="Pfam" id="PF01636"/>
    </source>
</evidence>